<dbReference type="Proteomes" id="UP000639859">
    <property type="component" value="Unassembled WGS sequence"/>
</dbReference>
<dbReference type="Gene3D" id="2.30.40.10">
    <property type="entry name" value="Urease, subunit C, domain 1"/>
    <property type="match status" value="1"/>
</dbReference>
<evidence type="ECO:0000313" key="2">
    <source>
        <dbReference type="Proteomes" id="UP000639859"/>
    </source>
</evidence>
<name>A0ABS0T6H2_9CAUL</name>
<dbReference type="EMBL" id="JADWOX010000045">
    <property type="protein sequence ID" value="MBI1687091.1"/>
    <property type="molecule type" value="Genomic_DNA"/>
</dbReference>
<organism evidence="1 2">
    <name type="scientific">Caulobacter hibisci</name>
    <dbReference type="NCBI Taxonomy" id="2035993"/>
    <lineage>
        <taxon>Bacteria</taxon>
        <taxon>Pseudomonadati</taxon>
        <taxon>Pseudomonadota</taxon>
        <taxon>Alphaproteobacteria</taxon>
        <taxon>Caulobacterales</taxon>
        <taxon>Caulobacteraceae</taxon>
        <taxon>Caulobacter</taxon>
    </lineage>
</organism>
<sequence length="77" mass="7496">MLIALVNGAVMTPAGVVDGQALLVEDGLIVGLVAPEAVPAGADIQDLAGGLLVPGFIDTQVNGGGGVLFNDAPTVET</sequence>
<proteinExistence type="predicted"/>
<keyword evidence="2" id="KW-1185">Reference proteome</keyword>
<comment type="caution">
    <text evidence="1">The sequence shown here is derived from an EMBL/GenBank/DDBJ whole genome shotgun (WGS) entry which is preliminary data.</text>
</comment>
<gene>
    <name evidence="1" type="ORF">I4Q42_25785</name>
</gene>
<dbReference type="SUPFAM" id="SSF51338">
    <property type="entry name" value="Composite domain of metallo-dependent hydrolases"/>
    <property type="match status" value="1"/>
</dbReference>
<evidence type="ECO:0000313" key="1">
    <source>
        <dbReference type="EMBL" id="MBI1687091.1"/>
    </source>
</evidence>
<accession>A0ABS0T6H2</accession>
<feature type="non-terminal residue" evidence="1">
    <location>
        <position position="77"/>
    </location>
</feature>
<reference evidence="1 2" key="1">
    <citation type="submission" date="2020-11" db="EMBL/GenBank/DDBJ databases">
        <title>genome sequence of strain KACC 18849.</title>
        <authorList>
            <person name="Gao J."/>
            <person name="Zhang X."/>
        </authorList>
    </citation>
    <scope>NUCLEOTIDE SEQUENCE [LARGE SCALE GENOMIC DNA]</scope>
    <source>
        <strain evidence="1 2">KACC 18849</strain>
    </source>
</reference>
<dbReference type="InterPro" id="IPR011059">
    <property type="entry name" value="Metal-dep_hydrolase_composite"/>
</dbReference>
<dbReference type="Gene3D" id="3.20.20.140">
    <property type="entry name" value="Metal-dependent hydrolases"/>
    <property type="match status" value="1"/>
</dbReference>
<protein>
    <submittedName>
        <fullName evidence="1">N-acetylglucosamine-6-phosphate deacetylase</fullName>
    </submittedName>
</protein>